<proteinExistence type="predicted"/>
<dbReference type="EMBL" id="JARJBC010000001">
    <property type="protein sequence ID" value="MDF3288069.1"/>
    <property type="molecule type" value="Genomic_DNA"/>
</dbReference>
<comment type="caution">
    <text evidence="1">The sequence shown here is derived from an EMBL/GenBank/DDBJ whole genome shotgun (WGS) entry which is preliminary data.</text>
</comment>
<evidence type="ECO:0000313" key="1">
    <source>
        <dbReference type="EMBL" id="MDF3288069.1"/>
    </source>
</evidence>
<dbReference type="RefSeq" id="WP_276091924.1">
    <property type="nucleotide sequence ID" value="NZ_JARJBC010000001.1"/>
</dbReference>
<organism evidence="1 2">
    <name type="scientific">Streptomyces silvisoli</name>
    <dbReference type="NCBI Taxonomy" id="3034235"/>
    <lineage>
        <taxon>Bacteria</taxon>
        <taxon>Bacillati</taxon>
        <taxon>Actinomycetota</taxon>
        <taxon>Actinomycetes</taxon>
        <taxon>Kitasatosporales</taxon>
        <taxon>Streptomycetaceae</taxon>
        <taxon>Streptomyces</taxon>
    </lineage>
</organism>
<gene>
    <name evidence="1" type="ORF">P3G67_02240</name>
</gene>
<protein>
    <submittedName>
        <fullName evidence="1">Uncharacterized protein</fullName>
    </submittedName>
</protein>
<name>A0ABT5ZES9_9ACTN</name>
<keyword evidence="2" id="KW-1185">Reference proteome</keyword>
<sequence length="52" mass="5634">MPPSIDADRAFPALPQLAALGRFFTVSTGPPPHGARPWAESAPDRRVHCVLR</sequence>
<accession>A0ABT5ZES9</accession>
<reference evidence="1 2" key="1">
    <citation type="submission" date="2023-03" db="EMBL/GenBank/DDBJ databases">
        <title>Draft genome sequence of Streptomyces sp. RB6PN23 isolated from peat swamp forest in Thailand.</title>
        <authorList>
            <person name="Klaysubun C."/>
            <person name="Duangmal K."/>
        </authorList>
    </citation>
    <scope>NUCLEOTIDE SEQUENCE [LARGE SCALE GENOMIC DNA]</scope>
    <source>
        <strain evidence="1 2">RB6PN23</strain>
    </source>
</reference>
<dbReference type="Proteomes" id="UP001216579">
    <property type="component" value="Unassembled WGS sequence"/>
</dbReference>
<evidence type="ECO:0000313" key="2">
    <source>
        <dbReference type="Proteomes" id="UP001216579"/>
    </source>
</evidence>